<evidence type="ECO:0000313" key="2">
    <source>
        <dbReference type="EMBL" id="GLJ67545.1"/>
    </source>
</evidence>
<protein>
    <recommendedName>
        <fullName evidence="1">Helix-turn-helix domain-containing protein</fullName>
    </recommendedName>
</protein>
<evidence type="ECO:0000313" key="3">
    <source>
        <dbReference type="Proteomes" id="UP001142292"/>
    </source>
</evidence>
<feature type="domain" description="Helix-turn-helix" evidence="1">
    <location>
        <begin position="28"/>
        <end position="75"/>
    </location>
</feature>
<dbReference type="Gene3D" id="1.10.1660.10">
    <property type="match status" value="1"/>
</dbReference>
<dbReference type="SUPFAM" id="SSF46955">
    <property type="entry name" value="Putative DNA-binding domain"/>
    <property type="match status" value="1"/>
</dbReference>
<reference evidence="2" key="2">
    <citation type="submission" date="2023-01" db="EMBL/GenBank/DDBJ databases">
        <authorList>
            <person name="Sun Q."/>
            <person name="Evtushenko L."/>
        </authorList>
    </citation>
    <scope>NUCLEOTIDE SEQUENCE</scope>
    <source>
        <strain evidence="2">VKM Ac-1246</strain>
    </source>
</reference>
<gene>
    <name evidence="2" type="ORF">GCM10017579_15810</name>
</gene>
<dbReference type="Proteomes" id="UP001142292">
    <property type="component" value="Unassembled WGS sequence"/>
</dbReference>
<dbReference type="InterPro" id="IPR009061">
    <property type="entry name" value="DNA-bd_dom_put_sf"/>
</dbReference>
<organism evidence="2 3">
    <name type="scientific">Nocardioides luteus</name>
    <dbReference type="NCBI Taxonomy" id="1844"/>
    <lineage>
        <taxon>Bacteria</taxon>
        <taxon>Bacillati</taxon>
        <taxon>Actinomycetota</taxon>
        <taxon>Actinomycetes</taxon>
        <taxon>Propionibacteriales</taxon>
        <taxon>Nocardioidaceae</taxon>
        <taxon>Nocardioides</taxon>
    </lineage>
</organism>
<dbReference type="EMBL" id="BSEL01000004">
    <property type="protein sequence ID" value="GLJ67545.1"/>
    <property type="molecule type" value="Genomic_DNA"/>
</dbReference>
<accession>A0ABQ5SV95</accession>
<dbReference type="InterPro" id="IPR041657">
    <property type="entry name" value="HTH_17"/>
</dbReference>
<keyword evidence="3" id="KW-1185">Reference proteome</keyword>
<dbReference type="RefSeq" id="WP_229787484.1">
    <property type="nucleotide sequence ID" value="NZ_BMRK01000004.1"/>
</dbReference>
<comment type="caution">
    <text evidence="2">The sequence shown here is derived from an EMBL/GenBank/DDBJ whole genome shotgun (WGS) entry which is preliminary data.</text>
</comment>
<reference evidence="2" key="1">
    <citation type="journal article" date="2014" name="Int. J. Syst. Evol. Microbiol.">
        <title>Complete genome of a new Firmicutes species belonging to the dominant human colonic microbiota ('Ruminococcus bicirculans') reveals two chromosomes and a selective capacity to utilize plant glucans.</title>
        <authorList>
            <consortium name="NISC Comparative Sequencing Program"/>
            <person name="Wegmann U."/>
            <person name="Louis P."/>
            <person name="Goesmann A."/>
            <person name="Henrissat B."/>
            <person name="Duncan S.H."/>
            <person name="Flint H.J."/>
        </authorList>
    </citation>
    <scope>NUCLEOTIDE SEQUENCE</scope>
    <source>
        <strain evidence="2">VKM Ac-1246</strain>
    </source>
</reference>
<sequence>MTKRNDSRKTATEGGIMSAIAEVEPLWSVQDVSTYLGIPVHTIYAWRGAGTGPPGRRIGKRLRYRPEDVRAWAAALPTEVVA</sequence>
<dbReference type="Pfam" id="PF12728">
    <property type="entry name" value="HTH_17"/>
    <property type="match status" value="1"/>
</dbReference>
<proteinExistence type="predicted"/>
<name>A0ABQ5SV95_9ACTN</name>
<evidence type="ECO:0000259" key="1">
    <source>
        <dbReference type="Pfam" id="PF12728"/>
    </source>
</evidence>